<evidence type="ECO:0000256" key="3">
    <source>
        <dbReference type="PROSITE-ProRule" id="PRU00023"/>
    </source>
</evidence>
<dbReference type="InterPro" id="IPR002110">
    <property type="entry name" value="Ankyrin_rpt"/>
</dbReference>
<keyword evidence="1" id="KW-0677">Repeat</keyword>
<organism evidence="4">
    <name type="scientific">Hyalella azteca</name>
    <name type="common">Amphipod</name>
    <dbReference type="NCBI Taxonomy" id="294128"/>
    <lineage>
        <taxon>Eukaryota</taxon>
        <taxon>Metazoa</taxon>
        <taxon>Ecdysozoa</taxon>
        <taxon>Arthropoda</taxon>
        <taxon>Crustacea</taxon>
        <taxon>Multicrustacea</taxon>
        <taxon>Malacostraca</taxon>
        <taxon>Eumalacostraca</taxon>
        <taxon>Peracarida</taxon>
        <taxon>Amphipoda</taxon>
        <taxon>Senticaudata</taxon>
        <taxon>Talitrida</taxon>
        <taxon>Talitroidea</taxon>
        <taxon>Hyalellidae</taxon>
        <taxon>Hyalella</taxon>
    </lineage>
</organism>
<evidence type="ECO:0000256" key="2">
    <source>
        <dbReference type="ARBA" id="ARBA00023043"/>
    </source>
</evidence>
<dbReference type="InterPro" id="IPR050776">
    <property type="entry name" value="Ank_Repeat/CDKN_Inhibitor"/>
</dbReference>
<keyword evidence="2 3" id="KW-0040">ANK repeat</keyword>
<dbReference type="PROSITE" id="PS50297">
    <property type="entry name" value="ANK_REP_REGION"/>
    <property type="match status" value="2"/>
</dbReference>
<gene>
    <name evidence="4" type="ORF">HAZT_HAZT009961</name>
</gene>
<dbReference type="AlphaFoldDB" id="A0A6A0GP64"/>
<dbReference type="Gene3D" id="1.25.40.20">
    <property type="entry name" value="Ankyrin repeat-containing domain"/>
    <property type="match status" value="2"/>
</dbReference>
<dbReference type="Proteomes" id="UP000711488">
    <property type="component" value="Unassembled WGS sequence"/>
</dbReference>
<dbReference type="EMBL" id="JQDR03017652">
    <property type="protein sequence ID" value="KAA0183481.1"/>
    <property type="molecule type" value="Genomic_DNA"/>
</dbReference>
<dbReference type="SMART" id="SM00248">
    <property type="entry name" value="ANK"/>
    <property type="match status" value="3"/>
</dbReference>
<feature type="repeat" description="ANK" evidence="3">
    <location>
        <begin position="36"/>
        <end position="68"/>
    </location>
</feature>
<dbReference type="Pfam" id="PF12796">
    <property type="entry name" value="Ank_2"/>
    <property type="match status" value="1"/>
</dbReference>
<evidence type="ECO:0000256" key="1">
    <source>
        <dbReference type="ARBA" id="ARBA00022737"/>
    </source>
</evidence>
<dbReference type="InterPro" id="IPR036770">
    <property type="entry name" value="Ankyrin_rpt-contain_sf"/>
</dbReference>
<reference evidence="4" key="2">
    <citation type="journal article" date="2018" name="Environ. Sci. Technol.">
        <title>The Toxicogenome of Hyalella azteca: A Model for Sediment Ecotoxicology and Evolutionary Toxicology.</title>
        <authorList>
            <person name="Poynton H.C."/>
            <person name="Hasenbein S."/>
            <person name="Benoit J.B."/>
            <person name="Sepulveda M.S."/>
            <person name="Poelchau M.F."/>
            <person name="Hughes D.S.T."/>
            <person name="Murali S.C."/>
            <person name="Chen S."/>
            <person name="Glastad K.M."/>
            <person name="Goodisman M.A.D."/>
            <person name="Werren J.H."/>
            <person name="Vineis J.H."/>
            <person name="Bowen J.L."/>
            <person name="Friedrich M."/>
            <person name="Jones J."/>
            <person name="Robertson H.M."/>
            <person name="Feyereisen R."/>
            <person name="Mechler-Hickson A."/>
            <person name="Mathers N."/>
            <person name="Lee C.E."/>
            <person name="Colbourne J.K."/>
            <person name="Biales A."/>
            <person name="Johnston J.S."/>
            <person name="Wellborn G.A."/>
            <person name="Rosendale A.J."/>
            <person name="Cridge A.G."/>
            <person name="Munoz-Torres M.C."/>
            <person name="Bain P.A."/>
            <person name="Manny A.R."/>
            <person name="Major K.M."/>
            <person name="Lambert F.N."/>
            <person name="Vulpe C.D."/>
            <person name="Tuck P."/>
            <person name="Blalock B.J."/>
            <person name="Lin Y.Y."/>
            <person name="Smith M.E."/>
            <person name="Ochoa-Acuna H."/>
            <person name="Chen M.M."/>
            <person name="Childers C.P."/>
            <person name="Qu J."/>
            <person name="Dugan S."/>
            <person name="Lee S.L."/>
            <person name="Chao H."/>
            <person name="Dinh H."/>
            <person name="Han Y."/>
            <person name="Doddapaneni H."/>
            <person name="Worley K.C."/>
            <person name="Muzny D.M."/>
            <person name="Gibbs R.A."/>
            <person name="Richards S."/>
        </authorList>
    </citation>
    <scope>NUCLEOTIDE SEQUENCE</scope>
    <source>
        <strain evidence="4">HAZT.00-mixed</strain>
        <tissue evidence="4">Whole organism</tissue>
    </source>
</reference>
<feature type="repeat" description="ANK" evidence="3">
    <location>
        <begin position="69"/>
        <end position="101"/>
    </location>
</feature>
<accession>A0A6A0GP64</accession>
<dbReference type="PROSITE" id="PS50088">
    <property type="entry name" value="ANK_REPEAT"/>
    <property type="match status" value="2"/>
</dbReference>
<sequence>MNFFVIVQAALWDNAELLEDLLNGPELAHLNSCDRLGRTPLHAAASNDNSRCLPLLLHAGALCNIPAAEHKTVLHVAAETGYLQNVAVLLQYGANLLCRDINGCTALDLAEKMEHEQCCVLLKRAAGEAVCC</sequence>
<proteinExistence type="predicted"/>
<dbReference type="PANTHER" id="PTHR24201:SF15">
    <property type="entry name" value="ANKYRIN REPEAT DOMAIN-CONTAINING PROTEIN 66"/>
    <property type="match status" value="1"/>
</dbReference>
<reference evidence="4" key="3">
    <citation type="submission" date="2019-06" db="EMBL/GenBank/DDBJ databases">
        <authorList>
            <person name="Poynton C."/>
            <person name="Hasenbein S."/>
            <person name="Benoit J.B."/>
            <person name="Sepulveda M.S."/>
            <person name="Poelchau M.F."/>
            <person name="Murali S.C."/>
            <person name="Chen S."/>
            <person name="Glastad K.M."/>
            <person name="Werren J.H."/>
            <person name="Vineis J.H."/>
            <person name="Bowen J.L."/>
            <person name="Friedrich M."/>
            <person name="Jones J."/>
            <person name="Robertson H.M."/>
            <person name="Feyereisen R."/>
            <person name="Mechler-Hickson A."/>
            <person name="Mathers N."/>
            <person name="Lee C.E."/>
            <person name="Colbourne J.K."/>
            <person name="Biales A."/>
            <person name="Johnston J.S."/>
            <person name="Wellborn G.A."/>
            <person name="Rosendale A.J."/>
            <person name="Cridge A.G."/>
            <person name="Munoz-Torres M.C."/>
            <person name="Bain P.A."/>
            <person name="Manny A.R."/>
            <person name="Major K.M."/>
            <person name="Lambert F.N."/>
            <person name="Vulpe C.D."/>
            <person name="Tuck P."/>
            <person name="Blalock B.J."/>
            <person name="Lin Y.-Y."/>
            <person name="Smith M.E."/>
            <person name="Ochoa-Acuna H."/>
            <person name="Chen M.-J.M."/>
            <person name="Childers C.P."/>
            <person name="Qu J."/>
            <person name="Dugan S."/>
            <person name="Lee S.L."/>
            <person name="Chao H."/>
            <person name="Dinh H."/>
            <person name="Han Y."/>
            <person name="Doddapaneni H."/>
            <person name="Worley K.C."/>
            <person name="Muzny D.M."/>
            <person name="Gibbs R.A."/>
            <person name="Richards S."/>
        </authorList>
    </citation>
    <scope>NUCLEOTIDE SEQUENCE</scope>
    <source>
        <strain evidence="4">HAZT.00-mixed</strain>
        <tissue evidence="4">Whole organism</tissue>
    </source>
</reference>
<protein>
    <submittedName>
        <fullName evidence="4">Uncharacterized protein</fullName>
    </submittedName>
</protein>
<name>A0A6A0GP64_HYAAZ</name>
<comment type="caution">
    <text evidence="4">The sequence shown here is derived from an EMBL/GenBank/DDBJ whole genome shotgun (WGS) entry which is preliminary data.</text>
</comment>
<dbReference type="PANTHER" id="PTHR24201">
    <property type="entry name" value="ANK_REP_REGION DOMAIN-CONTAINING PROTEIN"/>
    <property type="match status" value="1"/>
</dbReference>
<reference evidence="4" key="1">
    <citation type="submission" date="2014-08" db="EMBL/GenBank/DDBJ databases">
        <authorList>
            <person name="Murali S."/>
            <person name="Richards S."/>
            <person name="Bandaranaike D."/>
            <person name="Bellair M."/>
            <person name="Blankenburg K."/>
            <person name="Chao H."/>
            <person name="Dinh H."/>
            <person name="Doddapaneni H."/>
            <person name="Dugan-Rocha S."/>
            <person name="Elkadiri S."/>
            <person name="Gnanaolivu R."/>
            <person name="Hughes D."/>
            <person name="Lee S."/>
            <person name="Li M."/>
            <person name="Ming W."/>
            <person name="Munidasa M."/>
            <person name="Muniz J."/>
            <person name="Nguyen L."/>
            <person name="Osuji N."/>
            <person name="Pu L.-L."/>
            <person name="Puazo M."/>
            <person name="Skinner E."/>
            <person name="Qu C."/>
            <person name="Quiroz J."/>
            <person name="Raj R."/>
            <person name="Weissenberger G."/>
            <person name="Xin Y."/>
            <person name="Zou X."/>
            <person name="Han Y."/>
            <person name="Worley K."/>
            <person name="Muzny D."/>
            <person name="Gibbs R."/>
        </authorList>
    </citation>
    <scope>NUCLEOTIDE SEQUENCE</scope>
    <source>
        <strain evidence="4">HAZT.00-mixed</strain>
        <tissue evidence="4">Whole organism</tissue>
    </source>
</reference>
<dbReference type="SUPFAM" id="SSF48403">
    <property type="entry name" value="Ankyrin repeat"/>
    <property type="match status" value="1"/>
</dbReference>
<evidence type="ECO:0000313" key="4">
    <source>
        <dbReference type="EMBL" id="KAA0183481.1"/>
    </source>
</evidence>